<organism evidence="9">
    <name type="scientific">uncultured Cytophagales bacterium</name>
    <dbReference type="NCBI Taxonomy" id="158755"/>
    <lineage>
        <taxon>Bacteria</taxon>
        <taxon>Pseudomonadati</taxon>
        <taxon>Bacteroidota</taxon>
        <taxon>Sphingobacteriia</taxon>
        <taxon>Sphingobacteriales</taxon>
        <taxon>environmental samples</taxon>
    </lineage>
</organism>
<keyword evidence="4" id="KW-0472">Membrane</keyword>
<dbReference type="EMBL" id="CADCTQ010000179">
    <property type="protein sequence ID" value="CAA9251748.1"/>
    <property type="molecule type" value="Genomic_DNA"/>
</dbReference>
<keyword evidence="5" id="KW-0998">Cell outer membrane</keyword>
<evidence type="ECO:0000259" key="7">
    <source>
        <dbReference type="Pfam" id="PF07980"/>
    </source>
</evidence>
<dbReference type="InterPro" id="IPR011990">
    <property type="entry name" value="TPR-like_helical_dom_sf"/>
</dbReference>
<evidence type="ECO:0000256" key="1">
    <source>
        <dbReference type="ARBA" id="ARBA00004442"/>
    </source>
</evidence>
<feature type="signal peptide" evidence="6">
    <location>
        <begin position="1"/>
        <end position="19"/>
    </location>
</feature>
<comment type="subcellular location">
    <subcellularLocation>
        <location evidence="1">Cell outer membrane</location>
    </subcellularLocation>
</comment>
<dbReference type="InterPro" id="IPR012944">
    <property type="entry name" value="SusD_RagB_dom"/>
</dbReference>
<dbReference type="InterPro" id="IPR033985">
    <property type="entry name" value="SusD-like_N"/>
</dbReference>
<sequence length="602" mass="68811">MKKATYILTLAFILLNASACKDEFLDVEPLDQFSEEAVWKDPALIESFVNNMYFGLPHGFSNQMLASITDESMYNADFGASNVTKSLVTPSDYSVWDLNWTGSRYRGMTWNVVYKYIRSANLFFEKIEAAPIENESLKNRLTGEAHFMRAYLYHNLVSVYGGVPIIKDAYGLSDDFMVGRDSYADCIKFITEECDKAAGLLPLTHETANKGRATKGAALALKARTLLHAASDLYHNTAWAGGYAHPELIGYVGGDRRARWQAAKDAAKAVMDLGVYSLYKPDPAPGDSAAKNYGEMFLQKETGEDIFVRFFLQRTDENWDGYNPGLYNNPNGYHGWGSNTPLGQLVDSYEMKDGTRFSWNNPVHAADPYKNRDPRFYASILYEGAPWRKRPADVIASDPKGIIQVGFWEVWNPTTNQMEVKAGLDTRKSPIEDWNGTYTGYYLKKFIDPNIDAQYVKQDWPWRHIRYTEVLLNYAEACIGLGEEEEARKYINMVRRRAGMPETTDSGSDLVARYRNERMVELAYEDHRFFDVRRWMIAPKAYENALGVDVRYKLNADKTTATKPTYKVIVAQERAWNNRAYFLPIKLDEMNRNNKLIQNPLY</sequence>
<dbReference type="AlphaFoldDB" id="A0A6J4IJG1"/>
<dbReference type="GO" id="GO:0009279">
    <property type="term" value="C:cell outer membrane"/>
    <property type="evidence" value="ECO:0007669"/>
    <property type="project" value="UniProtKB-SubCell"/>
</dbReference>
<dbReference type="Pfam" id="PF07980">
    <property type="entry name" value="SusD_RagB"/>
    <property type="match status" value="1"/>
</dbReference>
<evidence type="ECO:0000313" key="9">
    <source>
        <dbReference type="EMBL" id="CAA9251748.1"/>
    </source>
</evidence>
<comment type="similarity">
    <text evidence="2">Belongs to the SusD family.</text>
</comment>
<dbReference type="Pfam" id="PF14322">
    <property type="entry name" value="SusD-like_3"/>
    <property type="match status" value="1"/>
</dbReference>
<proteinExistence type="inferred from homology"/>
<keyword evidence="3 6" id="KW-0732">Signal</keyword>
<evidence type="ECO:0000259" key="8">
    <source>
        <dbReference type="Pfam" id="PF14322"/>
    </source>
</evidence>
<keyword evidence="9" id="KW-0449">Lipoprotein</keyword>
<name>A0A6J4IJG1_9SPHI</name>
<gene>
    <name evidence="9" type="ORF">AVDCRST_MAG56-1973</name>
</gene>
<dbReference type="SUPFAM" id="SSF48452">
    <property type="entry name" value="TPR-like"/>
    <property type="match status" value="1"/>
</dbReference>
<evidence type="ECO:0000256" key="4">
    <source>
        <dbReference type="ARBA" id="ARBA00023136"/>
    </source>
</evidence>
<evidence type="ECO:0000256" key="5">
    <source>
        <dbReference type="ARBA" id="ARBA00023237"/>
    </source>
</evidence>
<dbReference type="CDD" id="cd08977">
    <property type="entry name" value="SusD"/>
    <property type="match status" value="1"/>
</dbReference>
<evidence type="ECO:0000256" key="3">
    <source>
        <dbReference type="ARBA" id="ARBA00022729"/>
    </source>
</evidence>
<accession>A0A6J4IJG1</accession>
<evidence type="ECO:0000256" key="2">
    <source>
        <dbReference type="ARBA" id="ARBA00006275"/>
    </source>
</evidence>
<feature type="chain" id="PRO_5026904434" evidence="6">
    <location>
        <begin position="20"/>
        <end position="602"/>
    </location>
</feature>
<feature type="domain" description="RagB/SusD" evidence="7">
    <location>
        <begin position="304"/>
        <end position="602"/>
    </location>
</feature>
<reference evidence="9" key="1">
    <citation type="submission" date="2020-02" db="EMBL/GenBank/DDBJ databases">
        <authorList>
            <person name="Meier V. D."/>
        </authorList>
    </citation>
    <scope>NUCLEOTIDE SEQUENCE</scope>
    <source>
        <strain evidence="9">AVDCRST_MAG56</strain>
    </source>
</reference>
<protein>
    <submittedName>
        <fullName evidence="9">Cell surface glycan-binding lipoprotein, utilization system for glycans and polysaccharides (PUL), SusD family</fullName>
    </submittedName>
</protein>
<dbReference type="Gene3D" id="1.25.40.390">
    <property type="match status" value="1"/>
</dbReference>
<feature type="domain" description="SusD-like N-terminal" evidence="8">
    <location>
        <begin position="23"/>
        <end position="226"/>
    </location>
</feature>
<evidence type="ECO:0000256" key="6">
    <source>
        <dbReference type="SAM" id="SignalP"/>
    </source>
</evidence>